<comment type="similarity">
    <text evidence="5">Belongs to the 2-oxoadipate dioxygenase/decarboxylase family.</text>
</comment>
<evidence type="ECO:0000256" key="2">
    <source>
        <dbReference type="ARBA" id="ARBA00022964"/>
    </source>
</evidence>
<gene>
    <name evidence="8" type="ORF">PVAP13_9KG213200</name>
</gene>
<dbReference type="Pfam" id="PF07063">
    <property type="entry name" value="HGLS"/>
    <property type="match status" value="1"/>
</dbReference>
<dbReference type="OrthoDB" id="1908993at2759"/>
<keyword evidence="3" id="KW-0560">Oxidoreductase</keyword>
<dbReference type="Proteomes" id="UP000823388">
    <property type="component" value="Chromosome 9K"/>
</dbReference>
<evidence type="ECO:0000256" key="7">
    <source>
        <dbReference type="ARBA" id="ARBA00035045"/>
    </source>
</evidence>
<name>A0A8T0NHE2_PANVG</name>
<evidence type="ECO:0000256" key="5">
    <source>
        <dbReference type="ARBA" id="ARBA00035013"/>
    </source>
</evidence>
<dbReference type="Gene3D" id="3.10.180.50">
    <property type="match status" value="2"/>
</dbReference>
<dbReference type="PANTHER" id="PTHR31136:SF5">
    <property type="entry name" value="2-OXOADIPATE DIOXYGENASE_DECARBOXYLASE, CHLOROPLASTIC"/>
    <property type="match status" value="1"/>
</dbReference>
<dbReference type="PANTHER" id="PTHR31136">
    <property type="entry name" value="DUF1338 DOMAIN-CONTAINING PROTEIN"/>
    <property type="match status" value="1"/>
</dbReference>
<dbReference type="CDD" id="cd16350">
    <property type="entry name" value="VOC_like"/>
    <property type="match status" value="1"/>
</dbReference>
<dbReference type="EC" id="1.13.11.93" evidence="6"/>
<evidence type="ECO:0000256" key="6">
    <source>
        <dbReference type="ARBA" id="ARBA00035023"/>
    </source>
</evidence>
<protein>
    <recommendedName>
        <fullName evidence="6">2-oxoadipate dioxygenase/decarboxylase</fullName>
        <ecNumber evidence="6">1.13.11.93</ecNumber>
    </recommendedName>
    <alternativeName>
        <fullName evidence="7">2-hydroxyglutarate synthase</fullName>
    </alternativeName>
</protein>
<dbReference type="EMBL" id="CM029053">
    <property type="protein sequence ID" value="KAG2548643.1"/>
    <property type="molecule type" value="Genomic_DNA"/>
</dbReference>
<keyword evidence="9" id="KW-1185">Reference proteome</keyword>
<dbReference type="GO" id="GO:0051213">
    <property type="term" value="F:dioxygenase activity"/>
    <property type="evidence" value="ECO:0007669"/>
    <property type="project" value="UniProtKB-KW"/>
</dbReference>
<evidence type="ECO:0000256" key="1">
    <source>
        <dbReference type="ARBA" id="ARBA00001954"/>
    </source>
</evidence>
<evidence type="ECO:0000313" key="9">
    <source>
        <dbReference type="Proteomes" id="UP000823388"/>
    </source>
</evidence>
<accession>A0A8T0NHE2</accession>
<dbReference type="SMART" id="SM01150">
    <property type="entry name" value="DUF1338"/>
    <property type="match status" value="1"/>
</dbReference>
<organism evidence="8 9">
    <name type="scientific">Panicum virgatum</name>
    <name type="common">Blackwell switchgrass</name>
    <dbReference type="NCBI Taxonomy" id="38727"/>
    <lineage>
        <taxon>Eukaryota</taxon>
        <taxon>Viridiplantae</taxon>
        <taxon>Streptophyta</taxon>
        <taxon>Embryophyta</taxon>
        <taxon>Tracheophyta</taxon>
        <taxon>Spermatophyta</taxon>
        <taxon>Magnoliopsida</taxon>
        <taxon>Liliopsida</taxon>
        <taxon>Poales</taxon>
        <taxon>Poaceae</taxon>
        <taxon>PACMAD clade</taxon>
        <taxon>Panicoideae</taxon>
        <taxon>Panicodae</taxon>
        <taxon>Paniceae</taxon>
        <taxon>Panicinae</taxon>
        <taxon>Panicum</taxon>
        <taxon>Panicum sect. Hiantes</taxon>
    </lineage>
</organism>
<comment type="caution">
    <text evidence="8">The sequence shown here is derived from an EMBL/GenBank/DDBJ whole genome shotgun (WGS) entry which is preliminary data.</text>
</comment>
<dbReference type="AlphaFoldDB" id="A0A8T0NHE2"/>
<dbReference type="InterPro" id="IPR009770">
    <property type="entry name" value="HGLS"/>
</dbReference>
<keyword evidence="4" id="KW-0408">Iron</keyword>
<evidence type="ECO:0000313" key="8">
    <source>
        <dbReference type="EMBL" id="KAG2548643.1"/>
    </source>
</evidence>
<sequence length="396" mass="43387">MYSAALLACRADPLHSAFPPAARLISSAPRTPMSAGSAILAAARCPGAALLRLRRGVPAAAPLRIPALGAGPGYRRIAMAAAADSGAPAPADPLPKGADSFFRTVISNMEKVYLNRNPTAKTILELIRSYDGDHICYDHLAFRTFGVNGYGINSLADFFIDFGYLPREELRFPAKKLRAIWFSPPTNDGYTGTGVYGPLPRIFISELLVDQLSAQSQEIIHKYIKTSGKGNKHAVVASISGELTWEKPIYSDFQVLSRESEYAAWTLVNGYALNHATIATHCLESDIRSINRFNKFVEDNGFKLNSEGGILKVSPDGLLQQSSTVADSSLFTFADGIIESVPRSYIEFAERLLLPQFKDLQDEEVKEHHRRDGFEVGNADKIFESTSKDQLTRRSA</sequence>
<evidence type="ECO:0000256" key="3">
    <source>
        <dbReference type="ARBA" id="ARBA00023002"/>
    </source>
</evidence>
<proteinExistence type="inferred from homology"/>
<reference evidence="8" key="1">
    <citation type="submission" date="2020-05" db="EMBL/GenBank/DDBJ databases">
        <title>WGS assembly of Panicum virgatum.</title>
        <authorList>
            <person name="Lovell J.T."/>
            <person name="Jenkins J."/>
            <person name="Shu S."/>
            <person name="Juenger T.E."/>
            <person name="Schmutz J."/>
        </authorList>
    </citation>
    <scope>NUCLEOTIDE SEQUENCE</scope>
    <source>
        <strain evidence="8">AP13</strain>
    </source>
</reference>
<keyword evidence="2" id="KW-0223">Dioxygenase</keyword>
<comment type="cofactor">
    <cofactor evidence="1">
        <name>Fe(2+)</name>
        <dbReference type="ChEBI" id="CHEBI:29033"/>
    </cofactor>
</comment>
<evidence type="ECO:0000256" key="4">
    <source>
        <dbReference type="ARBA" id="ARBA00023004"/>
    </source>
</evidence>